<dbReference type="Pfam" id="PF02776">
    <property type="entry name" value="TPP_enzyme_N"/>
    <property type="match status" value="1"/>
</dbReference>
<evidence type="ECO:0000259" key="6">
    <source>
        <dbReference type="Pfam" id="PF02775"/>
    </source>
</evidence>
<dbReference type="InterPro" id="IPR012000">
    <property type="entry name" value="Thiamin_PyroP_enz_cen_dom"/>
</dbReference>
<sequence>MLNVSEFIIQTIKDLGVEYIFGIPGKSIYPLLMATDKLDLKFILTRHEAGAGFAATGYTLLNNKLGVALGTSGPGGTNMLTAAGQAKAFSAPVLFITGHPSAKNNGKPYSQDSSTFGTDLVAMFRPVTKFSDSIYNLNQVQTYLHHAIRMALTPPRGPVHLNIPSDILFEEIEPTEPILTAIDIPTSSNIHSAINYLKNAKRPVLLAGKGIHSAKAYSELKDFSELFNIPVATTPGGKGTFVTSHPLSLGPYGLGGNAVAEEYFESGIDLLIVIGTKLTDMSLPDLNPKYYPKQVIQFDWDSSIIGKSLPVPTLPVIGDIKKNLTSLLQLIPTKNNSTFPLLKSLTQPQIPSDKWSASLAIKLIHETVKNDTIIFGDCGIHSYYAIENYPINTPGTFFFDDVFGAMGNALPLALGAKLASPDKNILCLTGDGCMLMHGMEISTAVNMGVDLLIIIFNNEQLDMVDKAMYLGFGKSVGSKYEKGVHFANLTKSLGAISTRCYNQSDLYAALNNFIRPTNCPRIIEVMVPKDEIQSSLIKRVKGQ</sequence>
<dbReference type="GO" id="GO:0009097">
    <property type="term" value="P:isoleucine biosynthetic process"/>
    <property type="evidence" value="ECO:0007669"/>
    <property type="project" value="TreeGrafter"/>
</dbReference>
<dbReference type="Gene3D" id="3.40.50.1220">
    <property type="entry name" value="TPP-binding domain"/>
    <property type="match status" value="1"/>
</dbReference>
<dbReference type="PANTHER" id="PTHR18968">
    <property type="entry name" value="THIAMINE PYROPHOSPHATE ENZYMES"/>
    <property type="match status" value="1"/>
</dbReference>
<dbReference type="InterPro" id="IPR011766">
    <property type="entry name" value="TPP_enzyme_TPP-bd"/>
</dbReference>
<dbReference type="CDD" id="cd07035">
    <property type="entry name" value="TPP_PYR_POX_like"/>
    <property type="match status" value="1"/>
</dbReference>
<dbReference type="GO" id="GO:0009099">
    <property type="term" value="P:L-valine biosynthetic process"/>
    <property type="evidence" value="ECO:0007669"/>
    <property type="project" value="TreeGrafter"/>
</dbReference>
<dbReference type="Pfam" id="PF00205">
    <property type="entry name" value="TPP_enzyme_M"/>
    <property type="match status" value="1"/>
</dbReference>
<evidence type="ECO:0000256" key="2">
    <source>
        <dbReference type="ARBA" id="ARBA00007812"/>
    </source>
</evidence>
<dbReference type="GO" id="GO:0003984">
    <property type="term" value="F:acetolactate synthase activity"/>
    <property type="evidence" value="ECO:0007669"/>
    <property type="project" value="TreeGrafter"/>
</dbReference>
<dbReference type="InterPro" id="IPR045229">
    <property type="entry name" value="TPP_enz"/>
</dbReference>
<comment type="caution">
    <text evidence="8">The sequence shown here is derived from an EMBL/GenBank/DDBJ whole genome shotgun (WGS) entry which is preliminary data.</text>
</comment>
<evidence type="ECO:0000259" key="5">
    <source>
        <dbReference type="Pfam" id="PF00205"/>
    </source>
</evidence>
<dbReference type="SUPFAM" id="SSF52518">
    <property type="entry name" value="Thiamin diphosphate-binding fold (THDP-binding)"/>
    <property type="match status" value="2"/>
</dbReference>
<dbReference type="CDD" id="cd00568">
    <property type="entry name" value="TPP_enzymes"/>
    <property type="match status" value="1"/>
</dbReference>
<dbReference type="AlphaFoldDB" id="A0A9X6FEZ8"/>
<evidence type="ECO:0000313" key="9">
    <source>
        <dbReference type="Proteomes" id="UP000194882"/>
    </source>
</evidence>
<gene>
    <name evidence="8" type="ORF">BK754_29000</name>
</gene>
<dbReference type="GO" id="GO:0050660">
    <property type="term" value="F:flavin adenine dinucleotide binding"/>
    <property type="evidence" value="ECO:0007669"/>
    <property type="project" value="TreeGrafter"/>
</dbReference>
<dbReference type="Pfam" id="PF02775">
    <property type="entry name" value="TPP_enzyme_C"/>
    <property type="match status" value="1"/>
</dbReference>
<dbReference type="GO" id="GO:0005948">
    <property type="term" value="C:acetolactate synthase complex"/>
    <property type="evidence" value="ECO:0007669"/>
    <property type="project" value="TreeGrafter"/>
</dbReference>
<proteinExistence type="inferred from homology"/>
<evidence type="ECO:0000256" key="3">
    <source>
        <dbReference type="ARBA" id="ARBA00023052"/>
    </source>
</evidence>
<dbReference type="EMBL" id="NFDT01000237">
    <property type="protein sequence ID" value="OTY84387.1"/>
    <property type="molecule type" value="Genomic_DNA"/>
</dbReference>
<dbReference type="PANTHER" id="PTHR18968:SF13">
    <property type="entry name" value="ACETOLACTATE SYNTHASE CATALYTIC SUBUNIT, MITOCHONDRIAL"/>
    <property type="match status" value="1"/>
</dbReference>
<evidence type="ECO:0000313" key="8">
    <source>
        <dbReference type="EMBL" id="OTY84387.1"/>
    </source>
</evidence>
<feature type="domain" description="Thiamine pyrophosphate enzyme TPP-binding" evidence="6">
    <location>
        <begin position="377"/>
        <end position="525"/>
    </location>
</feature>
<feature type="domain" description="Thiamine pyrophosphate enzyme N-terminal TPP-binding" evidence="7">
    <location>
        <begin position="3"/>
        <end position="111"/>
    </location>
</feature>
<dbReference type="InterPro" id="IPR000399">
    <property type="entry name" value="TPP-bd_CS"/>
</dbReference>
<comment type="similarity">
    <text evidence="2 4">Belongs to the TPP enzyme family.</text>
</comment>
<keyword evidence="3 4" id="KW-0786">Thiamine pyrophosphate</keyword>
<evidence type="ECO:0008006" key="10">
    <source>
        <dbReference type="Google" id="ProtNLM"/>
    </source>
</evidence>
<evidence type="ECO:0000256" key="1">
    <source>
        <dbReference type="ARBA" id="ARBA00001964"/>
    </source>
</evidence>
<dbReference type="SUPFAM" id="SSF52467">
    <property type="entry name" value="DHS-like NAD/FAD-binding domain"/>
    <property type="match status" value="1"/>
</dbReference>
<evidence type="ECO:0000259" key="7">
    <source>
        <dbReference type="Pfam" id="PF02776"/>
    </source>
</evidence>
<dbReference type="GO" id="GO:0030976">
    <property type="term" value="F:thiamine pyrophosphate binding"/>
    <property type="evidence" value="ECO:0007669"/>
    <property type="project" value="InterPro"/>
</dbReference>
<dbReference type="InterPro" id="IPR029035">
    <property type="entry name" value="DHS-like_NAD/FAD-binding_dom"/>
</dbReference>
<evidence type="ECO:0000256" key="4">
    <source>
        <dbReference type="RuleBase" id="RU362132"/>
    </source>
</evidence>
<dbReference type="PROSITE" id="PS00187">
    <property type="entry name" value="TPP_ENZYMES"/>
    <property type="match status" value="1"/>
</dbReference>
<reference evidence="8 9" key="1">
    <citation type="submission" date="2016-10" db="EMBL/GenBank/DDBJ databases">
        <title>Comparative genomics of Bacillus thuringiensis reveals a path to pathogens against multiple invertebrate hosts.</title>
        <authorList>
            <person name="Zheng J."/>
            <person name="Gao Q."/>
            <person name="Liu H."/>
            <person name="Peng D."/>
            <person name="Ruan L."/>
            <person name="Sun M."/>
        </authorList>
    </citation>
    <scope>NUCLEOTIDE SEQUENCE [LARGE SCALE GENOMIC DNA]</scope>
    <source>
        <strain evidence="8">BGSC 4I4</strain>
    </source>
</reference>
<dbReference type="Proteomes" id="UP000194882">
    <property type="component" value="Unassembled WGS sequence"/>
</dbReference>
<organism evidence="8 9">
    <name type="scientific">Bacillus thuringiensis serovar subtoxicus</name>
    <dbReference type="NCBI Taxonomy" id="475791"/>
    <lineage>
        <taxon>Bacteria</taxon>
        <taxon>Bacillati</taxon>
        <taxon>Bacillota</taxon>
        <taxon>Bacilli</taxon>
        <taxon>Bacillales</taxon>
        <taxon>Bacillaceae</taxon>
        <taxon>Bacillus</taxon>
        <taxon>Bacillus cereus group</taxon>
    </lineage>
</organism>
<name>A0A9X6FEZ8_BACTU</name>
<protein>
    <recommendedName>
        <fullName evidence="10">Acetolactate synthase</fullName>
    </recommendedName>
</protein>
<dbReference type="Gene3D" id="3.40.50.970">
    <property type="match status" value="2"/>
</dbReference>
<accession>A0A9X6FEZ8</accession>
<feature type="domain" description="Thiamine pyrophosphate enzyme central" evidence="5">
    <location>
        <begin position="191"/>
        <end position="327"/>
    </location>
</feature>
<comment type="cofactor">
    <cofactor evidence="1">
        <name>thiamine diphosphate</name>
        <dbReference type="ChEBI" id="CHEBI:58937"/>
    </cofactor>
</comment>
<dbReference type="InterPro" id="IPR012001">
    <property type="entry name" value="Thiamin_PyroP_enz_TPP-bd_dom"/>
</dbReference>
<dbReference type="InterPro" id="IPR029061">
    <property type="entry name" value="THDP-binding"/>
</dbReference>
<dbReference type="GO" id="GO:0000287">
    <property type="term" value="F:magnesium ion binding"/>
    <property type="evidence" value="ECO:0007669"/>
    <property type="project" value="InterPro"/>
</dbReference>